<dbReference type="CDD" id="cd03230">
    <property type="entry name" value="ABC_DR_subfamily_A"/>
    <property type="match status" value="1"/>
</dbReference>
<evidence type="ECO:0000256" key="4">
    <source>
        <dbReference type="ARBA" id="ARBA00022840"/>
    </source>
</evidence>
<dbReference type="InterPro" id="IPR027417">
    <property type="entry name" value="P-loop_NTPase"/>
</dbReference>
<dbReference type="InterPro" id="IPR003593">
    <property type="entry name" value="AAA+_ATPase"/>
</dbReference>
<evidence type="ECO:0000313" key="6">
    <source>
        <dbReference type="EMBL" id="AUM62601.1"/>
    </source>
</evidence>
<keyword evidence="3" id="KW-0547">Nucleotide-binding</keyword>
<organism evidence="6 7">
    <name type="scientific">Spiroplasma monobiae MQ-1</name>
    <dbReference type="NCBI Taxonomy" id="1336748"/>
    <lineage>
        <taxon>Bacteria</taxon>
        <taxon>Bacillati</taxon>
        <taxon>Mycoplasmatota</taxon>
        <taxon>Mollicutes</taxon>
        <taxon>Entomoplasmatales</taxon>
        <taxon>Spiroplasmataceae</taxon>
        <taxon>Spiroplasma</taxon>
    </lineage>
</organism>
<evidence type="ECO:0000313" key="7">
    <source>
        <dbReference type="Proteomes" id="UP000234790"/>
    </source>
</evidence>
<evidence type="ECO:0000256" key="1">
    <source>
        <dbReference type="ARBA" id="ARBA00005417"/>
    </source>
</evidence>
<protein>
    <submittedName>
        <fullName evidence="6">ABC transporter ATP-binding protein</fullName>
    </submittedName>
</protein>
<dbReference type="SMART" id="SM00382">
    <property type="entry name" value="AAA"/>
    <property type="match status" value="1"/>
</dbReference>
<dbReference type="PROSITE" id="PS50893">
    <property type="entry name" value="ABC_TRANSPORTER_2"/>
    <property type="match status" value="1"/>
</dbReference>
<dbReference type="Gene3D" id="3.40.50.300">
    <property type="entry name" value="P-loop containing nucleotide triphosphate hydrolases"/>
    <property type="match status" value="1"/>
</dbReference>
<accession>A0A2K9LUK9</accession>
<dbReference type="InterPro" id="IPR003439">
    <property type="entry name" value="ABC_transporter-like_ATP-bd"/>
</dbReference>
<name>A0A2K9LUK9_SPISQ</name>
<dbReference type="KEGG" id="smoo:SMONO_v1c03520"/>
<dbReference type="RefSeq" id="WP_101780662.1">
    <property type="nucleotide sequence ID" value="NZ_CP025543.1"/>
</dbReference>
<evidence type="ECO:0000259" key="5">
    <source>
        <dbReference type="PROSITE" id="PS50893"/>
    </source>
</evidence>
<dbReference type="GO" id="GO:0005524">
    <property type="term" value="F:ATP binding"/>
    <property type="evidence" value="ECO:0007669"/>
    <property type="project" value="UniProtKB-KW"/>
</dbReference>
<dbReference type="InterPro" id="IPR050763">
    <property type="entry name" value="ABC_transporter_ATP-binding"/>
</dbReference>
<proteinExistence type="inferred from homology"/>
<keyword evidence="4 6" id="KW-0067">ATP-binding</keyword>
<dbReference type="AlphaFoldDB" id="A0A2K9LUK9"/>
<dbReference type="OrthoDB" id="9779029at2"/>
<evidence type="ECO:0000256" key="2">
    <source>
        <dbReference type="ARBA" id="ARBA00022448"/>
    </source>
</evidence>
<keyword evidence="7" id="KW-1185">Reference proteome</keyword>
<feature type="domain" description="ABC transporter" evidence="5">
    <location>
        <begin position="2"/>
        <end position="230"/>
    </location>
</feature>
<dbReference type="PANTHER" id="PTHR42711">
    <property type="entry name" value="ABC TRANSPORTER ATP-BINDING PROTEIN"/>
    <property type="match status" value="1"/>
</dbReference>
<dbReference type="Pfam" id="PF00005">
    <property type="entry name" value="ABC_tran"/>
    <property type="match status" value="1"/>
</dbReference>
<evidence type="ECO:0000256" key="3">
    <source>
        <dbReference type="ARBA" id="ARBA00022741"/>
    </source>
</evidence>
<reference evidence="6 7" key="1">
    <citation type="submission" date="2017-12" db="EMBL/GenBank/DDBJ databases">
        <title>Complete genome sequence of Spiroplasma monobiae MQ-1 (ATCC 33825).</title>
        <authorList>
            <person name="Tsai Y.-M."/>
            <person name="Lo W.-S."/>
            <person name="Wu P.-S."/>
            <person name="Cho S.-T."/>
            <person name="Kuo C.-H."/>
        </authorList>
    </citation>
    <scope>NUCLEOTIDE SEQUENCE [LARGE SCALE GENOMIC DNA]</scope>
    <source>
        <strain evidence="6 7">MQ-1</strain>
    </source>
</reference>
<dbReference type="GO" id="GO:0016887">
    <property type="term" value="F:ATP hydrolysis activity"/>
    <property type="evidence" value="ECO:0007669"/>
    <property type="project" value="InterPro"/>
</dbReference>
<keyword evidence="2" id="KW-0813">Transport</keyword>
<comment type="similarity">
    <text evidence="1">Belongs to the ABC transporter superfamily.</text>
</comment>
<dbReference type="PANTHER" id="PTHR42711:SF5">
    <property type="entry name" value="ABC TRANSPORTER ATP-BINDING PROTEIN NATA"/>
    <property type="match status" value="1"/>
</dbReference>
<gene>
    <name evidence="6" type="ORF">SMONO_v1c03520</name>
</gene>
<dbReference type="Proteomes" id="UP000234790">
    <property type="component" value="Chromosome"/>
</dbReference>
<sequence>MIELKNVTRIFKDEKGIKDLNFEIPEKSIVVFIGNNGAGKTTAIRAISGELKLHSGEVLIDGEDLFKNNNLKKIAFFPDTNSIPRGMTVYEYVRYSCAAHGIRESFMLEKTTPIYELLGISGYINTKIKHLSSGTKKKVAMVSALVLSPKYIIFDEPTANLDIESKIEFIEIIRVLNSLNVSIMITSHLIEELEDIATHVVLINDGKIVYKNEFDKKKEKILDIYKKFVEKPIFNKEIIKDLY</sequence>
<dbReference type="SUPFAM" id="SSF52540">
    <property type="entry name" value="P-loop containing nucleoside triphosphate hydrolases"/>
    <property type="match status" value="1"/>
</dbReference>
<dbReference type="EMBL" id="CP025543">
    <property type="protein sequence ID" value="AUM62601.1"/>
    <property type="molecule type" value="Genomic_DNA"/>
</dbReference>